<protein>
    <submittedName>
        <fullName evidence="7">2-hydroxyacid dehydrogenase</fullName>
    </submittedName>
</protein>
<comment type="caution">
    <text evidence="7">The sequence shown here is derived from an EMBL/GenBank/DDBJ whole genome shotgun (WGS) entry which is preliminary data.</text>
</comment>
<dbReference type="CDD" id="cd12183">
    <property type="entry name" value="LDH_like_2"/>
    <property type="match status" value="1"/>
</dbReference>
<dbReference type="InterPro" id="IPR036291">
    <property type="entry name" value="NAD(P)-bd_dom_sf"/>
</dbReference>
<evidence type="ECO:0000313" key="8">
    <source>
        <dbReference type="Proteomes" id="UP000524246"/>
    </source>
</evidence>
<feature type="domain" description="D-isomer specific 2-hydroxyacid dehydrogenase NAD-binding" evidence="6">
    <location>
        <begin position="110"/>
        <end position="297"/>
    </location>
</feature>
<keyword evidence="3" id="KW-0520">NAD</keyword>
<evidence type="ECO:0000259" key="5">
    <source>
        <dbReference type="Pfam" id="PF00389"/>
    </source>
</evidence>
<sequence>MKIAMFSTQRYEKGIFSDLSSSYGHEIKFQKATLSQETALLALGFPAICVFVHDELTADVLTELKEGGTRIVALRCAGFNNVNIESARDLGITVVRVPAYSPHAIAEHALALILCANRKIHRAYARVREGNFSLDGLQGFDLYKKTAGIIGTGKIGAVLAQTLCAIGCKVLAYDKFENAECKKAGVEYVDLEELYARSDIISLHCPLLPDTRYMINEAAISRMKTGVMLINTSRGALVDTKAGIEGLKSGKIGYLGLDVYEEEESLFFKDLSNTVIQDDLFARLLTFPNVIITSHQGFLTNEALLEIAHCTLKNIATLERGENCENVL</sequence>
<evidence type="ECO:0000313" key="7">
    <source>
        <dbReference type="EMBL" id="NMC62232.1"/>
    </source>
</evidence>
<dbReference type="AlphaFoldDB" id="A0A7X9IJL1"/>
<dbReference type="PROSITE" id="PS00671">
    <property type="entry name" value="D_2_HYDROXYACID_DH_3"/>
    <property type="match status" value="1"/>
</dbReference>
<dbReference type="PANTHER" id="PTHR43026">
    <property type="entry name" value="2-HYDROXYACID DEHYDROGENASE HOMOLOG 1-RELATED"/>
    <property type="match status" value="1"/>
</dbReference>
<reference evidence="7 8" key="1">
    <citation type="journal article" date="2020" name="Biotechnol. Biofuels">
        <title>New insights from the biogas microbiome by comprehensive genome-resolved metagenomics of nearly 1600 species originating from multiple anaerobic digesters.</title>
        <authorList>
            <person name="Campanaro S."/>
            <person name="Treu L."/>
            <person name="Rodriguez-R L.M."/>
            <person name="Kovalovszki A."/>
            <person name="Ziels R.M."/>
            <person name="Maus I."/>
            <person name="Zhu X."/>
            <person name="Kougias P.G."/>
            <person name="Basile A."/>
            <person name="Luo G."/>
            <person name="Schluter A."/>
            <person name="Konstantinidis K.T."/>
            <person name="Angelidaki I."/>
        </authorList>
    </citation>
    <scope>NUCLEOTIDE SEQUENCE [LARGE SCALE GENOMIC DNA]</scope>
    <source>
        <strain evidence="7">AS27yjCOA_65</strain>
    </source>
</reference>
<dbReference type="Proteomes" id="UP000524246">
    <property type="component" value="Unassembled WGS sequence"/>
</dbReference>
<dbReference type="SUPFAM" id="SSF52283">
    <property type="entry name" value="Formate/glycerate dehydrogenase catalytic domain-like"/>
    <property type="match status" value="1"/>
</dbReference>
<organism evidence="7 8">
    <name type="scientific">SAR324 cluster bacterium</name>
    <dbReference type="NCBI Taxonomy" id="2024889"/>
    <lineage>
        <taxon>Bacteria</taxon>
        <taxon>Deltaproteobacteria</taxon>
        <taxon>SAR324 cluster</taxon>
    </lineage>
</organism>
<dbReference type="Gene3D" id="3.40.50.720">
    <property type="entry name" value="NAD(P)-binding Rossmann-like Domain"/>
    <property type="match status" value="2"/>
</dbReference>
<name>A0A7X9IJL1_9DELT</name>
<dbReference type="SUPFAM" id="SSF51735">
    <property type="entry name" value="NAD(P)-binding Rossmann-fold domains"/>
    <property type="match status" value="1"/>
</dbReference>
<dbReference type="InterPro" id="IPR029752">
    <property type="entry name" value="D-isomer_DH_CS1"/>
</dbReference>
<feature type="domain" description="D-isomer specific 2-hydroxyacid dehydrogenase catalytic" evidence="5">
    <location>
        <begin position="4"/>
        <end position="327"/>
    </location>
</feature>
<proteinExistence type="inferred from homology"/>
<evidence type="ECO:0000256" key="1">
    <source>
        <dbReference type="ARBA" id="ARBA00005854"/>
    </source>
</evidence>
<evidence type="ECO:0000259" key="6">
    <source>
        <dbReference type="Pfam" id="PF02826"/>
    </source>
</evidence>
<evidence type="ECO:0000256" key="2">
    <source>
        <dbReference type="ARBA" id="ARBA00023002"/>
    </source>
</evidence>
<dbReference type="PROSITE" id="PS00670">
    <property type="entry name" value="D_2_HYDROXYACID_DH_2"/>
    <property type="match status" value="1"/>
</dbReference>
<dbReference type="InterPro" id="IPR006139">
    <property type="entry name" value="D-isomer_2_OHA_DH_cat_dom"/>
</dbReference>
<comment type="similarity">
    <text evidence="1 4">Belongs to the D-isomer specific 2-hydroxyacid dehydrogenase family.</text>
</comment>
<dbReference type="InterPro" id="IPR006140">
    <property type="entry name" value="D-isomer_DH_NAD-bd"/>
</dbReference>
<dbReference type="PROSITE" id="PS00065">
    <property type="entry name" value="D_2_HYDROXYACID_DH_1"/>
    <property type="match status" value="1"/>
</dbReference>
<keyword evidence="2 4" id="KW-0560">Oxidoreductase</keyword>
<evidence type="ECO:0000256" key="3">
    <source>
        <dbReference type="ARBA" id="ARBA00023027"/>
    </source>
</evidence>
<evidence type="ECO:0000256" key="4">
    <source>
        <dbReference type="RuleBase" id="RU003719"/>
    </source>
</evidence>
<dbReference type="PANTHER" id="PTHR43026:SF1">
    <property type="entry name" value="2-HYDROXYACID DEHYDROGENASE HOMOLOG 1-RELATED"/>
    <property type="match status" value="1"/>
</dbReference>
<dbReference type="Pfam" id="PF00389">
    <property type="entry name" value="2-Hacid_dh"/>
    <property type="match status" value="1"/>
</dbReference>
<dbReference type="EMBL" id="JAAZON010000140">
    <property type="protein sequence ID" value="NMC62232.1"/>
    <property type="molecule type" value="Genomic_DNA"/>
</dbReference>
<accession>A0A7X9IJL1</accession>
<dbReference type="GO" id="GO:0051287">
    <property type="term" value="F:NAD binding"/>
    <property type="evidence" value="ECO:0007669"/>
    <property type="project" value="InterPro"/>
</dbReference>
<gene>
    <name evidence="7" type="ORF">GYA55_03605</name>
</gene>
<dbReference type="GO" id="GO:0016616">
    <property type="term" value="F:oxidoreductase activity, acting on the CH-OH group of donors, NAD or NADP as acceptor"/>
    <property type="evidence" value="ECO:0007669"/>
    <property type="project" value="InterPro"/>
</dbReference>
<dbReference type="Pfam" id="PF02826">
    <property type="entry name" value="2-Hacid_dh_C"/>
    <property type="match status" value="1"/>
</dbReference>
<dbReference type="InterPro" id="IPR058205">
    <property type="entry name" value="D-LDH-like"/>
</dbReference>
<dbReference type="InterPro" id="IPR029753">
    <property type="entry name" value="D-isomer_DH_CS"/>
</dbReference>